<name>A0A4Z1DK64_STRGP</name>
<dbReference type="InterPro" id="IPR008271">
    <property type="entry name" value="Ser/Thr_kinase_AS"/>
</dbReference>
<dbReference type="GeneID" id="91530066"/>
<dbReference type="PROSITE" id="PS00108">
    <property type="entry name" value="PROTEIN_KINASE_ST"/>
    <property type="match status" value="1"/>
</dbReference>
<evidence type="ECO:0000313" key="7">
    <source>
        <dbReference type="EMBL" id="TGN84540.1"/>
    </source>
</evidence>
<accession>A0A4Z1DK64</accession>
<comment type="caution">
    <text evidence="7">The sequence shown here is derived from an EMBL/GenBank/DDBJ whole genome shotgun (WGS) entry which is preliminary data.</text>
</comment>
<keyword evidence="4" id="KW-0067">ATP-binding</keyword>
<sequence>MNGPRTDFPPTQRVLAETVGGRYQLGAGIGRGGAADVYEGIDVRLGRRVAVKIFRAGADPEMERRFAEEAVLLARLQHPGLVTVYDAGRHQDRAYLVMELVTGRTLRECLASGPLSPRRVAELGAALARALAHVHDAGIVHRDIKPSNVLLDASGAPHLADFGIARLVNATRHTASDVLIGTAAYLAPEQVMGREIRPAADIYALGLVLLECLKGELEYAGTPLEAAVARMHRSPVVPDSLPPGLARLLHAMTAQDETTRPDAPSCASALSALCDAPPHSVPDAALSSVAPVTISARADDETRSRARARHTGRTGHGRRLAVGTALTALSAALGATLAVTLGTGAHSDDRVGSGSPTSELAQPPSDSATTPRTTAAEANTRRPEPGSASGPSRSSTTAATAGDAAPAGETAMTEAAAPAAARRTSPGAEKGGDTPRHHSPGRDKKATKGAPAHAGPGGVRKPAGTPGGSKDKAGRKGHG</sequence>
<dbReference type="Gene3D" id="1.10.510.10">
    <property type="entry name" value="Transferase(Phosphotransferase) domain 1"/>
    <property type="match status" value="1"/>
</dbReference>
<feature type="compositionally biased region" description="Low complexity" evidence="5">
    <location>
        <begin position="385"/>
        <end position="428"/>
    </location>
</feature>
<gene>
    <name evidence="7" type="ORF">E5082_09055</name>
</gene>
<evidence type="ECO:0000256" key="4">
    <source>
        <dbReference type="ARBA" id="ARBA00022840"/>
    </source>
</evidence>
<dbReference type="CDD" id="cd14014">
    <property type="entry name" value="STKc_PknB_like"/>
    <property type="match status" value="1"/>
</dbReference>
<evidence type="ECO:0000256" key="3">
    <source>
        <dbReference type="ARBA" id="ARBA00022777"/>
    </source>
</evidence>
<dbReference type="AlphaFoldDB" id="A0A4Z1DK64"/>
<dbReference type="Proteomes" id="UP000298513">
    <property type="component" value="Unassembled WGS sequence"/>
</dbReference>
<keyword evidence="2" id="KW-0547">Nucleotide-binding</keyword>
<feature type="compositionally biased region" description="Basic and acidic residues" evidence="5">
    <location>
        <begin position="430"/>
        <end position="446"/>
    </location>
</feature>
<dbReference type="SUPFAM" id="SSF56112">
    <property type="entry name" value="Protein kinase-like (PK-like)"/>
    <property type="match status" value="1"/>
</dbReference>
<feature type="region of interest" description="Disordered" evidence="5">
    <location>
        <begin position="296"/>
        <end position="319"/>
    </location>
</feature>
<feature type="compositionally biased region" description="Basic residues" evidence="5">
    <location>
        <begin position="305"/>
        <end position="319"/>
    </location>
</feature>
<keyword evidence="1" id="KW-0808">Transferase</keyword>
<dbReference type="PANTHER" id="PTHR43289">
    <property type="entry name" value="MITOGEN-ACTIVATED PROTEIN KINASE KINASE KINASE 20-RELATED"/>
    <property type="match status" value="1"/>
</dbReference>
<feature type="region of interest" description="Disordered" evidence="5">
    <location>
        <begin position="347"/>
        <end position="479"/>
    </location>
</feature>
<feature type="compositionally biased region" description="Basic and acidic residues" evidence="5">
    <location>
        <begin position="469"/>
        <end position="479"/>
    </location>
</feature>
<dbReference type="Pfam" id="PF00069">
    <property type="entry name" value="Pkinase"/>
    <property type="match status" value="1"/>
</dbReference>
<keyword evidence="8" id="KW-1185">Reference proteome</keyword>
<evidence type="ECO:0000313" key="8">
    <source>
        <dbReference type="Proteomes" id="UP000298513"/>
    </source>
</evidence>
<dbReference type="PROSITE" id="PS50011">
    <property type="entry name" value="PROTEIN_KINASE_DOM"/>
    <property type="match status" value="1"/>
</dbReference>
<dbReference type="EMBL" id="SRRU01000003">
    <property type="protein sequence ID" value="TGN84540.1"/>
    <property type="molecule type" value="Genomic_DNA"/>
</dbReference>
<dbReference type="GO" id="GO:0005524">
    <property type="term" value="F:ATP binding"/>
    <property type="evidence" value="ECO:0007669"/>
    <property type="project" value="UniProtKB-KW"/>
</dbReference>
<dbReference type="RefSeq" id="WP_135790769.1">
    <property type="nucleotide sequence ID" value="NZ_BNBQ01000003.1"/>
</dbReference>
<proteinExistence type="predicted"/>
<evidence type="ECO:0000256" key="1">
    <source>
        <dbReference type="ARBA" id="ARBA00022679"/>
    </source>
</evidence>
<keyword evidence="3 7" id="KW-0418">Kinase</keyword>
<dbReference type="InterPro" id="IPR011009">
    <property type="entry name" value="Kinase-like_dom_sf"/>
</dbReference>
<dbReference type="Gene3D" id="3.30.200.20">
    <property type="entry name" value="Phosphorylase Kinase, domain 1"/>
    <property type="match status" value="1"/>
</dbReference>
<keyword evidence="7" id="KW-0723">Serine/threonine-protein kinase</keyword>
<dbReference type="PANTHER" id="PTHR43289:SF34">
    <property type="entry name" value="SERINE_THREONINE-PROTEIN KINASE YBDM-RELATED"/>
    <property type="match status" value="1"/>
</dbReference>
<feature type="domain" description="Protein kinase" evidence="6">
    <location>
        <begin position="23"/>
        <end position="273"/>
    </location>
</feature>
<organism evidence="7 8">
    <name type="scientific">Streptomyces griseoluteus</name>
    <dbReference type="NCBI Taxonomy" id="29306"/>
    <lineage>
        <taxon>Bacteria</taxon>
        <taxon>Bacillati</taxon>
        <taxon>Actinomycetota</taxon>
        <taxon>Actinomycetes</taxon>
        <taxon>Kitasatosporales</taxon>
        <taxon>Streptomycetaceae</taxon>
        <taxon>Streptomyces</taxon>
    </lineage>
</organism>
<evidence type="ECO:0000259" key="6">
    <source>
        <dbReference type="PROSITE" id="PS50011"/>
    </source>
</evidence>
<dbReference type="GO" id="GO:0004674">
    <property type="term" value="F:protein serine/threonine kinase activity"/>
    <property type="evidence" value="ECO:0007669"/>
    <property type="project" value="UniProtKB-KW"/>
</dbReference>
<reference evidence="7 8" key="1">
    <citation type="submission" date="2019-04" db="EMBL/GenBank/DDBJ databases">
        <title>Streptomyces sp. nov. Bv016 isolated from bark of Buahinia variegata.</title>
        <authorList>
            <person name="Kanchanasin P."/>
            <person name="Tanasupawat S."/>
            <person name="Yuki M."/>
            <person name="Kudo T."/>
        </authorList>
    </citation>
    <scope>NUCLEOTIDE SEQUENCE [LARGE SCALE GENOMIC DNA]</scope>
    <source>
        <strain evidence="7 8">JCM 4765</strain>
    </source>
</reference>
<protein>
    <submittedName>
        <fullName evidence="7">Serine/threonine protein kinase</fullName>
    </submittedName>
</protein>
<dbReference type="InterPro" id="IPR000719">
    <property type="entry name" value="Prot_kinase_dom"/>
</dbReference>
<evidence type="ECO:0000256" key="5">
    <source>
        <dbReference type="SAM" id="MobiDB-lite"/>
    </source>
</evidence>
<dbReference type="SMART" id="SM00220">
    <property type="entry name" value="S_TKc"/>
    <property type="match status" value="1"/>
</dbReference>
<feature type="compositionally biased region" description="Polar residues" evidence="5">
    <location>
        <begin position="354"/>
        <end position="377"/>
    </location>
</feature>
<evidence type="ECO:0000256" key="2">
    <source>
        <dbReference type="ARBA" id="ARBA00022741"/>
    </source>
</evidence>